<keyword evidence="3" id="KW-1185">Reference proteome</keyword>
<keyword evidence="1" id="KW-0732">Signal</keyword>
<dbReference type="EMBL" id="MU865961">
    <property type="protein sequence ID" value="KAK4445851.1"/>
    <property type="molecule type" value="Genomic_DNA"/>
</dbReference>
<evidence type="ECO:0000256" key="1">
    <source>
        <dbReference type="SAM" id="SignalP"/>
    </source>
</evidence>
<proteinExistence type="predicted"/>
<feature type="chain" id="PRO_5043451678" evidence="1">
    <location>
        <begin position="18"/>
        <end position="88"/>
    </location>
</feature>
<sequence length="88" mass="9769">MRSFAILSSSLVGFVSAGQVNFYFDQNCQDYAGSVNVPSFTISGTRWIPLCHVDFERSSSVLRHLWGADHLCRFKLQHAPCCKPVAGC</sequence>
<feature type="signal peptide" evidence="1">
    <location>
        <begin position="1"/>
        <end position="17"/>
    </location>
</feature>
<organism evidence="2 3">
    <name type="scientific">Podospora aff. communis PSN243</name>
    <dbReference type="NCBI Taxonomy" id="3040156"/>
    <lineage>
        <taxon>Eukaryota</taxon>
        <taxon>Fungi</taxon>
        <taxon>Dikarya</taxon>
        <taxon>Ascomycota</taxon>
        <taxon>Pezizomycotina</taxon>
        <taxon>Sordariomycetes</taxon>
        <taxon>Sordariomycetidae</taxon>
        <taxon>Sordariales</taxon>
        <taxon>Podosporaceae</taxon>
        <taxon>Podospora</taxon>
    </lineage>
</organism>
<name>A0AAV9GFT3_9PEZI</name>
<protein>
    <submittedName>
        <fullName evidence="2">Uncharacterized protein</fullName>
    </submittedName>
</protein>
<comment type="caution">
    <text evidence="2">The sequence shown here is derived from an EMBL/GenBank/DDBJ whole genome shotgun (WGS) entry which is preliminary data.</text>
</comment>
<gene>
    <name evidence="2" type="ORF">QBC34DRAFT_153367</name>
</gene>
<reference evidence="2" key="1">
    <citation type="journal article" date="2023" name="Mol. Phylogenet. Evol.">
        <title>Genome-scale phylogeny and comparative genomics of the fungal order Sordariales.</title>
        <authorList>
            <person name="Hensen N."/>
            <person name="Bonometti L."/>
            <person name="Westerberg I."/>
            <person name="Brannstrom I.O."/>
            <person name="Guillou S."/>
            <person name="Cros-Aarteil S."/>
            <person name="Calhoun S."/>
            <person name="Haridas S."/>
            <person name="Kuo A."/>
            <person name="Mondo S."/>
            <person name="Pangilinan J."/>
            <person name="Riley R."/>
            <person name="LaButti K."/>
            <person name="Andreopoulos B."/>
            <person name="Lipzen A."/>
            <person name="Chen C."/>
            <person name="Yan M."/>
            <person name="Daum C."/>
            <person name="Ng V."/>
            <person name="Clum A."/>
            <person name="Steindorff A."/>
            <person name="Ohm R.A."/>
            <person name="Martin F."/>
            <person name="Silar P."/>
            <person name="Natvig D.O."/>
            <person name="Lalanne C."/>
            <person name="Gautier V."/>
            <person name="Ament-Velasquez S.L."/>
            <person name="Kruys A."/>
            <person name="Hutchinson M.I."/>
            <person name="Powell A.J."/>
            <person name="Barry K."/>
            <person name="Miller A.N."/>
            <person name="Grigoriev I.V."/>
            <person name="Debuchy R."/>
            <person name="Gladieux P."/>
            <person name="Hiltunen Thoren M."/>
            <person name="Johannesson H."/>
        </authorList>
    </citation>
    <scope>NUCLEOTIDE SEQUENCE</scope>
    <source>
        <strain evidence="2">PSN243</strain>
    </source>
</reference>
<evidence type="ECO:0000313" key="2">
    <source>
        <dbReference type="EMBL" id="KAK4445851.1"/>
    </source>
</evidence>
<evidence type="ECO:0000313" key="3">
    <source>
        <dbReference type="Proteomes" id="UP001321760"/>
    </source>
</evidence>
<dbReference type="AlphaFoldDB" id="A0AAV9GFT3"/>
<reference evidence="2" key="2">
    <citation type="submission" date="2023-05" db="EMBL/GenBank/DDBJ databases">
        <authorList>
            <consortium name="Lawrence Berkeley National Laboratory"/>
            <person name="Steindorff A."/>
            <person name="Hensen N."/>
            <person name="Bonometti L."/>
            <person name="Westerberg I."/>
            <person name="Brannstrom I.O."/>
            <person name="Guillou S."/>
            <person name="Cros-Aarteil S."/>
            <person name="Calhoun S."/>
            <person name="Haridas S."/>
            <person name="Kuo A."/>
            <person name="Mondo S."/>
            <person name="Pangilinan J."/>
            <person name="Riley R."/>
            <person name="Labutti K."/>
            <person name="Andreopoulos B."/>
            <person name="Lipzen A."/>
            <person name="Chen C."/>
            <person name="Yanf M."/>
            <person name="Daum C."/>
            <person name="Ng V."/>
            <person name="Clum A."/>
            <person name="Ohm R."/>
            <person name="Martin F."/>
            <person name="Silar P."/>
            <person name="Natvig D."/>
            <person name="Lalanne C."/>
            <person name="Gautier V."/>
            <person name="Ament-Velasquez S.L."/>
            <person name="Kruys A."/>
            <person name="Hutchinson M.I."/>
            <person name="Powell A.J."/>
            <person name="Barry K."/>
            <person name="Miller A.N."/>
            <person name="Grigoriev I.V."/>
            <person name="Debuchy R."/>
            <person name="Gladieux P."/>
            <person name="Thoren M.H."/>
            <person name="Johannesson H."/>
        </authorList>
    </citation>
    <scope>NUCLEOTIDE SEQUENCE</scope>
    <source>
        <strain evidence="2">PSN243</strain>
    </source>
</reference>
<dbReference type="Proteomes" id="UP001321760">
    <property type="component" value="Unassembled WGS sequence"/>
</dbReference>
<accession>A0AAV9GFT3</accession>